<evidence type="ECO:0000313" key="3">
    <source>
        <dbReference type="Proteomes" id="UP001151760"/>
    </source>
</evidence>
<evidence type="ECO:0008006" key="4">
    <source>
        <dbReference type="Google" id="ProtNLM"/>
    </source>
</evidence>
<gene>
    <name evidence="2" type="ORF">Tco_1082582</name>
</gene>
<sequence length="390" mass="44102">MTDDSNVSIPNVKRPWLSEPEGFNFPNHNNSSILPSESQVKVNDSSVNVTDSSVTNYDSAKESSSVCNTPLHSLEKLAGVESVSGPKTIKSILKSCSTRTDHRTCDHAEYMNSMNISQHLKSQGESSSRSQPLRPLKPFPPCEHYRRGEALQAKKTKSSNATRSKTPNKRSINQEKYTLVIVDEYSRYQVDSNVVQFIEPYERPEPIFTKVVASLDQNDQADQNDQRLGELTPTKLIIELADRTIKRPKDMPEDIKVPLILGIPFFSTAHAKIDVFKRKITLRVGDDKILRRNQEVDDLGSKIEEGEVIDEPKMDIINTRNDDEMIDGIDEYPSFCDFDRKIHIDFVENIDAFRDKDMGEVIVGKPFCRDICVKARQFDGFITIGDGNDS</sequence>
<name>A0ABQ5I0W7_9ASTR</name>
<dbReference type="PANTHER" id="PTHR33067">
    <property type="entry name" value="RNA-DIRECTED DNA POLYMERASE-RELATED"/>
    <property type="match status" value="1"/>
</dbReference>
<comment type="caution">
    <text evidence="2">The sequence shown here is derived from an EMBL/GenBank/DDBJ whole genome shotgun (WGS) entry which is preliminary data.</text>
</comment>
<accession>A0ABQ5I0W7</accession>
<proteinExistence type="predicted"/>
<keyword evidence="3" id="KW-1185">Reference proteome</keyword>
<feature type="region of interest" description="Disordered" evidence="1">
    <location>
        <begin position="119"/>
        <end position="170"/>
    </location>
</feature>
<feature type="region of interest" description="Disordered" evidence="1">
    <location>
        <begin position="1"/>
        <end position="20"/>
    </location>
</feature>
<reference evidence="2" key="1">
    <citation type="journal article" date="2022" name="Int. J. Mol. Sci.">
        <title>Draft Genome of Tanacetum Coccineum: Genomic Comparison of Closely Related Tanacetum-Family Plants.</title>
        <authorList>
            <person name="Yamashiro T."/>
            <person name="Shiraishi A."/>
            <person name="Nakayama K."/>
            <person name="Satake H."/>
        </authorList>
    </citation>
    <scope>NUCLEOTIDE SEQUENCE</scope>
</reference>
<feature type="compositionally biased region" description="Polar residues" evidence="1">
    <location>
        <begin position="158"/>
        <end position="170"/>
    </location>
</feature>
<dbReference type="PANTHER" id="PTHR33067:SF35">
    <property type="entry name" value="ASPARTIC PEPTIDASE DDI1-TYPE DOMAIN-CONTAINING PROTEIN"/>
    <property type="match status" value="1"/>
</dbReference>
<protein>
    <recommendedName>
        <fullName evidence="4">Reverse transcriptase domain-containing protein</fullName>
    </recommendedName>
</protein>
<reference evidence="2" key="2">
    <citation type="submission" date="2022-01" db="EMBL/GenBank/DDBJ databases">
        <authorList>
            <person name="Yamashiro T."/>
            <person name="Shiraishi A."/>
            <person name="Satake H."/>
            <person name="Nakayama K."/>
        </authorList>
    </citation>
    <scope>NUCLEOTIDE SEQUENCE</scope>
</reference>
<evidence type="ECO:0000256" key="1">
    <source>
        <dbReference type="SAM" id="MobiDB-lite"/>
    </source>
</evidence>
<evidence type="ECO:0000313" key="2">
    <source>
        <dbReference type="EMBL" id="GJT93737.1"/>
    </source>
</evidence>
<dbReference type="EMBL" id="BQNB010020231">
    <property type="protein sequence ID" value="GJT93737.1"/>
    <property type="molecule type" value="Genomic_DNA"/>
</dbReference>
<dbReference type="Proteomes" id="UP001151760">
    <property type="component" value="Unassembled WGS sequence"/>
</dbReference>
<organism evidence="2 3">
    <name type="scientific">Tanacetum coccineum</name>
    <dbReference type="NCBI Taxonomy" id="301880"/>
    <lineage>
        <taxon>Eukaryota</taxon>
        <taxon>Viridiplantae</taxon>
        <taxon>Streptophyta</taxon>
        <taxon>Embryophyta</taxon>
        <taxon>Tracheophyta</taxon>
        <taxon>Spermatophyta</taxon>
        <taxon>Magnoliopsida</taxon>
        <taxon>eudicotyledons</taxon>
        <taxon>Gunneridae</taxon>
        <taxon>Pentapetalae</taxon>
        <taxon>asterids</taxon>
        <taxon>campanulids</taxon>
        <taxon>Asterales</taxon>
        <taxon>Asteraceae</taxon>
        <taxon>Asteroideae</taxon>
        <taxon>Anthemideae</taxon>
        <taxon>Anthemidinae</taxon>
        <taxon>Tanacetum</taxon>
    </lineage>
</organism>
<feature type="compositionally biased region" description="Polar residues" evidence="1">
    <location>
        <begin position="119"/>
        <end position="131"/>
    </location>
</feature>